<name>A0ABX0ZYV0_9ACTN</name>
<keyword evidence="7 8" id="KW-0472">Membrane</keyword>
<evidence type="ECO:0000313" key="12">
    <source>
        <dbReference type="Proteomes" id="UP000734511"/>
    </source>
</evidence>
<evidence type="ECO:0000259" key="10">
    <source>
        <dbReference type="PROSITE" id="PS50928"/>
    </source>
</evidence>
<feature type="domain" description="ABC transmembrane type-1" evidence="10">
    <location>
        <begin position="83"/>
        <end position="290"/>
    </location>
</feature>
<keyword evidence="3" id="KW-1003">Cell membrane</keyword>
<feature type="transmembrane region" description="Helical" evidence="8">
    <location>
        <begin position="87"/>
        <end position="109"/>
    </location>
</feature>
<dbReference type="PANTHER" id="PTHR43357">
    <property type="entry name" value="INNER MEMBRANE ABC TRANSPORTER PERMEASE PROTEIN YDCV"/>
    <property type="match status" value="1"/>
</dbReference>
<evidence type="ECO:0000256" key="2">
    <source>
        <dbReference type="ARBA" id="ARBA00022448"/>
    </source>
</evidence>
<feature type="transmembrane region" description="Helical" evidence="8">
    <location>
        <begin position="383"/>
        <end position="405"/>
    </location>
</feature>
<dbReference type="CDD" id="cd06261">
    <property type="entry name" value="TM_PBP2"/>
    <property type="match status" value="2"/>
</dbReference>
<evidence type="ECO:0000313" key="11">
    <source>
        <dbReference type="EMBL" id="NJP47932.1"/>
    </source>
</evidence>
<feature type="transmembrane region" description="Helical" evidence="8">
    <location>
        <begin position="171"/>
        <end position="190"/>
    </location>
</feature>
<keyword evidence="5 8" id="KW-0812">Transmembrane</keyword>
<comment type="caution">
    <text evidence="11">The sequence shown here is derived from an EMBL/GenBank/DDBJ whole genome shotgun (WGS) entry which is preliminary data.</text>
</comment>
<keyword evidence="2 8" id="KW-0813">Transport</keyword>
<feature type="transmembrane region" description="Helical" evidence="8">
    <location>
        <begin position="445"/>
        <end position="462"/>
    </location>
</feature>
<feature type="compositionally biased region" description="Basic and acidic residues" evidence="9">
    <location>
        <begin position="1"/>
        <end position="10"/>
    </location>
</feature>
<gene>
    <name evidence="11" type="ORF">HCN08_31680</name>
</gene>
<dbReference type="Gene3D" id="1.10.3720.10">
    <property type="entry name" value="MetI-like"/>
    <property type="match status" value="2"/>
</dbReference>
<dbReference type="EMBL" id="JAATEJ010000037">
    <property type="protein sequence ID" value="NJP47932.1"/>
    <property type="molecule type" value="Genomic_DNA"/>
</dbReference>
<evidence type="ECO:0000256" key="9">
    <source>
        <dbReference type="SAM" id="MobiDB-lite"/>
    </source>
</evidence>
<dbReference type="PANTHER" id="PTHR43357:SF4">
    <property type="entry name" value="INNER MEMBRANE ABC TRANSPORTER PERMEASE PROTEIN YDCV"/>
    <property type="match status" value="1"/>
</dbReference>
<dbReference type="InterPro" id="IPR035906">
    <property type="entry name" value="MetI-like_sf"/>
</dbReference>
<organism evidence="11 12">
    <name type="scientific">Actinacidiphila epipremni</name>
    <dbReference type="NCBI Taxonomy" id="2053013"/>
    <lineage>
        <taxon>Bacteria</taxon>
        <taxon>Bacillati</taxon>
        <taxon>Actinomycetota</taxon>
        <taxon>Actinomycetes</taxon>
        <taxon>Kitasatosporales</taxon>
        <taxon>Streptomycetaceae</taxon>
        <taxon>Actinacidiphila</taxon>
    </lineage>
</organism>
<evidence type="ECO:0000256" key="7">
    <source>
        <dbReference type="ARBA" id="ARBA00023136"/>
    </source>
</evidence>
<feature type="region of interest" description="Disordered" evidence="9">
    <location>
        <begin position="1"/>
        <end position="24"/>
    </location>
</feature>
<feature type="transmembrane region" description="Helical" evidence="8">
    <location>
        <begin position="497"/>
        <end position="518"/>
    </location>
</feature>
<dbReference type="InterPro" id="IPR000515">
    <property type="entry name" value="MetI-like"/>
</dbReference>
<feature type="transmembrane region" description="Helical" evidence="8">
    <location>
        <begin position="548"/>
        <end position="572"/>
    </location>
</feature>
<keyword evidence="6 8" id="KW-1133">Transmembrane helix</keyword>
<evidence type="ECO:0000256" key="1">
    <source>
        <dbReference type="ARBA" id="ARBA00004429"/>
    </source>
</evidence>
<dbReference type="Proteomes" id="UP000734511">
    <property type="component" value="Unassembled WGS sequence"/>
</dbReference>
<feature type="transmembrane region" description="Helical" evidence="8">
    <location>
        <begin position="321"/>
        <end position="344"/>
    </location>
</feature>
<keyword evidence="12" id="KW-1185">Reference proteome</keyword>
<dbReference type="RefSeq" id="WP_167986766.1">
    <property type="nucleotide sequence ID" value="NZ_JAATEJ010000037.1"/>
</dbReference>
<protein>
    <submittedName>
        <fullName evidence="11">Iron ABC transporter permease</fullName>
    </submittedName>
</protein>
<evidence type="ECO:0000256" key="8">
    <source>
        <dbReference type="RuleBase" id="RU363032"/>
    </source>
</evidence>
<feature type="transmembrane region" description="Helical" evidence="8">
    <location>
        <begin position="417"/>
        <end position="439"/>
    </location>
</feature>
<accession>A0ABX0ZYV0</accession>
<evidence type="ECO:0000256" key="4">
    <source>
        <dbReference type="ARBA" id="ARBA00022519"/>
    </source>
</evidence>
<feature type="transmembrane region" description="Helical" evidence="8">
    <location>
        <begin position="211"/>
        <end position="233"/>
    </location>
</feature>
<reference evidence="11 12" key="1">
    <citation type="submission" date="2020-03" db="EMBL/GenBank/DDBJ databases">
        <title>WGS of actinomycetes isolated from Thailand.</title>
        <authorList>
            <person name="Thawai C."/>
        </authorList>
    </citation>
    <scope>NUCLEOTIDE SEQUENCE [LARGE SCALE GENOMIC DNA]</scope>
    <source>
        <strain evidence="11 12">PRB2-1</strain>
    </source>
</reference>
<proteinExistence type="inferred from homology"/>
<evidence type="ECO:0000256" key="6">
    <source>
        <dbReference type="ARBA" id="ARBA00022989"/>
    </source>
</evidence>
<feature type="domain" description="ABC transmembrane type-1" evidence="10">
    <location>
        <begin position="379"/>
        <end position="569"/>
    </location>
</feature>
<sequence>MTAIDTRRDSALTPPPRPARRPRALRVPRPRTLVLLATAVVVVYLVGAPLVYLLRDAFTDDGTGLSLGGFRRAFGESGIGATLGNTLLFAVGSAALGLVLGSVLAYLATRTDAPLGRLVQVSSVIPLIVPSILYAPAWVFLASKDIGLLNEITDHLVGARPFDVYSMGGMVWVQGLHVAPIAFLFMNSAFRNSDPSLEEAARTSGAGRLAVLARVTVPLAKPALASAGLILFVQSLEVFEIPALLGMPAHINVVTSQIYQLFQTYPIDFHAVGALGVLLLVVASLGVLLVGRAGGSLKQTATVSGKAFRPRRVALRKGRPWAGAFIVLYFLTVVVLPLAILLYASLLPFYQTPSAHAFSQMSFDNYFRILDDPTVISAFKNTVFVAVGAALGVMILSAVTSWFVVRTRMRGRGLLDTLAFSPVIVPGLVLGLAISFVYLHVRLPIYATLWIILIAYLTRFLPYGMRYASSAMTSISAELEESAYVSGAGWLTTIRRILLPLTSPGMVAGFIYVLIVSFRELQSTILLYSPGKETVSVLVWEEYQDGGLSSVAAIGVLMVLILCVFVGLATLIGGRRGVRLQ</sequence>
<keyword evidence="4" id="KW-0997">Cell inner membrane</keyword>
<feature type="transmembrane region" description="Helical" evidence="8">
    <location>
        <begin position="269"/>
        <end position="290"/>
    </location>
</feature>
<evidence type="ECO:0000256" key="3">
    <source>
        <dbReference type="ARBA" id="ARBA00022475"/>
    </source>
</evidence>
<dbReference type="PROSITE" id="PS50928">
    <property type="entry name" value="ABC_TM1"/>
    <property type="match status" value="2"/>
</dbReference>
<feature type="transmembrane region" description="Helical" evidence="8">
    <location>
        <begin position="33"/>
        <end position="54"/>
    </location>
</feature>
<dbReference type="Pfam" id="PF00528">
    <property type="entry name" value="BPD_transp_1"/>
    <property type="match status" value="2"/>
</dbReference>
<comment type="subcellular location">
    <subcellularLocation>
        <location evidence="1">Cell inner membrane</location>
        <topology evidence="1">Multi-pass membrane protein</topology>
    </subcellularLocation>
    <subcellularLocation>
        <location evidence="8">Cell membrane</location>
        <topology evidence="8">Multi-pass membrane protein</topology>
    </subcellularLocation>
</comment>
<evidence type="ECO:0000256" key="5">
    <source>
        <dbReference type="ARBA" id="ARBA00022692"/>
    </source>
</evidence>
<feature type="transmembrane region" description="Helical" evidence="8">
    <location>
        <begin position="121"/>
        <end position="141"/>
    </location>
</feature>
<dbReference type="SUPFAM" id="SSF161098">
    <property type="entry name" value="MetI-like"/>
    <property type="match status" value="2"/>
</dbReference>
<comment type="similarity">
    <text evidence="8">Belongs to the binding-protein-dependent transport system permease family.</text>
</comment>